<evidence type="ECO:0000256" key="7">
    <source>
        <dbReference type="PIRSR" id="PIRSR602401-1"/>
    </source>
</evidence>
<dbReference type="PROSITE" id="PS00086">
    <property type="entry name" value="CYTOCHROME_P450"/>
    <property type="match status" value="1"/>
</dbReference>
<dbReference type="InterPro" id="IPR017972">
    <property type="entry name" value="Cyt_P450_CS"/>
</dbReference>
<keyword evidence="6 8" id="KW-0503">Monooxygenase</keyword>
<feature type="chain" id="PRO_5012285243" evidence="9">
    <location>
        <begin position="19"/>
        <end position="500"/>
    </location>
</feature>
<dbReference type="GO" id="GO:0005506">
    <property type="term" value="F:iron ion binding"/>
    <property type="evidence" value="ECO:0007669"/>
    <property type="project" value="InterPro"/>
</dbReference>
<dbReference type="OrthoDB" id="1470350at2759"/>
<dbReference type="GO" id="GO:0004497">
    <property type="term" value="F:monooxygenase activity"/>
    <property type="evidence" value="ECO:0007669"/>
    <property type="project" value="UniProtKB-KW"/>
</dbReference>
<dbReference type="InterPro" id="IPR036396">
    <property type="entry name" value="Cyt_P450_sf"/>
</dbReference>
<evidence type="ECO:0000256" key="1">
    <source>
        <dbReference type="ARBA" id="ARBA00001971"/>
    </source>
</evidence>
<evidence type="ECO:0000256" key="6">
    <source>
        <dbReference type="ARBA" id="ARBA00023033"/>
    </source>
</evidence>
<comment type="caution">
    <text evidence="10">The sequence shown here is derived from an EMBL/GenBank/DDBJ whole genome shotgun (WGS) entry which is preliminary data.</text>
</comment>
<dbReference type="Pfam" id="PF00067">
    <property type="entry name" value="p450"/>
    <property type="match status" value="1"/>
</dbReference>
<feature type="binding site" description="axial binding residue" evidence="7">
    <location>
        <position position="445"/>
    </location>
    <ligand>
        <name>heme</name>
        <dbReference type="ChEBI" id="CHEBI:30413"/>
    </ligand>
    <ligandPart>
        <name>Fe</name>
        <dbReference type="ChEBI" id="CHEBI:18248"/>
    </ligandPart>
</feature>
<evidence type="ECO:0000256" key="4">
    <source>
        <dbReference type="ARBA" id="ARBA00023002"/>
    </source>
</evidence>
<comment type="similarity">
    <text evidence="2 8">Belongs to the cytochrome P450 family.</text>
</comment>
<dbReference type="AlphaFoldDB" id="A0A226EX78"/>
<sequence length="500" mass="56378">MSLITSILALFTALIALAHLFKPKKESGTTEAPGPRPWPIVGNLPYIGKFHDLIEAFKNLKQEYGSVASIKLGVHNAVVICGLSNFREVLIEKGNLFDARAAFKRYDLLFGGDKNNSLAFADGSDSHSKHRNAIAFHTFAKNGSNNFENLENITSQHVYSLVENMKSQLQSDQKLDAKFLFAETIATIFVKYFTNQDVDPCDEVFQNMISSFDAVFQEVNEGCIGDVLPFLMPFINKSEFVELTRKVRAFSNQCFDPVIRQRVGGEVLDQNNNKQKIQPVKESNVINDLLETVENNPEMTLEHVIFAFEDIIGGHSAVSNSLIRIILELAKNPEVQKNIREEIREHAAGFPTMSDRLTYLEASIWEAFRFISSPIVPHVATQDTTINDYTVKKDTVVFFNNLDMNFSPELWESPDKFLPERFITSDGRISKPDYFLPFSSGKRSCLGYKMAINVTKVILANLLQNFEIEIDPSSNYTMERGVIAVGKNKSLPFVYKPVVE</sequence>
<evidence type="ECO:0000256" key="2">
    <source>
        <dbReference type="ARBA" id="ARBA00010617"/>
    </source>
</evidence>
<evidence type="ECO:0000256" key="8">
    <source>
        <dbReference type="RuleBase" id="RU000461"/>
    </source>
</evidence>
<feature type="signal peptide" evidence="9">
    <location>
        <begin position="1"/>
        <end position="18"/>
    </location>
</feature>
<keyword evidence="9" id="KW-0732">Signal</keyword>
<keyword evidence="11" id="KW-1185">Reference proteome</keyword>
<protein>
    <submittedName>
        <fullName evidence="10">Cytochrome P450 307a1</fullName>
    </submittedName>
</protein>
<dbReference type="InterPro" id="IPR001128">
    <property type="entry name" value="Cyt_P450"/>
</dbReference>
<proteinExistence type="inferred from homology"/>
<organism evidence="10 11">
    <name type="scientific">Folsomia candida</name>
    <name type="common">Springtail</name>
    <dbReference type="NCBI Taxonomy" id="158441"/>
    <lineage>
        <taxon>Eukaryota</taxon>
        <taxon>Metazoa</taxon>
        <taxon>Ecdysozoa</taxon>
        <taxon>Arthropoda</taxon>
        <taxon>Hexapoda</taxon>
        <taxon>Collembola</taxon>
        <taxon>Entomobryomorpha</taxon>
        <taxon>Isotomoidea</taxon>
        <taxon>Isotomidae</taxon>
        <taxon>Proisotominae</taxon>
        <taxon>Folsomia</taxon>
    </lineage>
</organism>
<dbReference type="Gene3D" id="1.10.630.10">
    <property type="entry name" value="Cytochrome P450"/>
    <property type="match status" value="1"/>
</dbReference>
<dbReference type="STRING" id="158441.A0A226EX78"/>
<dbReference type="PANTHER" id="PTHR24303">
    <property type="entry name" value="HEME-BINDING MONOOXYGENASE FAMILY"/>
    <property type="match status" value="1"/>
</dbReference>
<keyword evidence="3 7" id="KW-0479">Metal-binding</keyword>
<evidence type="ECO:0000256" key="5">
    <source>
        <dbReference type="ARBA" id="ARBA00023004"/>
    </source>
</evidence>
<dbReference type="Proteomes" id="UP000198287">
    <property type="component" value="Unassembled WGS sequence"/>
</dbReference>
<dbReference type="InterPro" id="IPR002401">
    <property type="entry name" value="Cyt_P450_E_grp-I"/>
</dbReference>
<evidence type="ECO:0000313" key="11">
    <source>
        <dbReference type="Proteomes" id="UP000198287"/>
    </source>
</evidence>
<dbReference type="OMA" id="KLCIHEV"/>
<comment type="cofactor">
    <cofactor evidence="1 7">
        <name>heme</name>
        <dbReference type="ChEBI" id="CHEBI:30413"/>
    </cofactor>
</comment>
<evidence type="ECO:0000256" key="3">
    <source>
        <dbReference type="ARBA" id="ARBA00022723"/>
    </source>
</evidence>
<reference evidence="10 11" key="1">
    <citation type="submission" date="2015-12" db="EMBL/GenBank/DDBJ databases">
        <title>The genome of Folsomia candida.</title>
        <authorList>
            <person name="Faddeeva A."/>
            <person name="Derks M.F."/>
            <person name="Anvar Y."/>
            <person name="Smit S."/>
            <person name="Van Straalen N."/>
            <person name="Roelofs D."/>
        </authorList>
    </citation>
    <scope>NUCLEOTIDE SEQUENCE [LARGE SCALE GENOMIC DNA]</scope>
    <source>
        <strain evidence="10 11">VU population</strain>
        <tissue evidence="10">Whole body</tissue>
    </source>
</reference>
<name>A0A226EX78_FOLCA</name>
<dbReference type="GO" id="GO:0016705">
    <property type="term" value="F:oxidoreductase activity, acting on paired donors, with incorporation or reduction of molecular oxygen"/>
    <property type="evidence" value="ECO:0007669"/>
    <property type="project" value="InterPro"/>
</dbReference>
<evidence type="ECO:0000313" key="10">
    <source>
        <dbReference type="EMBL" id="OXA62192.1"/>
    </source>
</evidence>
<evidence type="ECO:0000256" key="9">
    <source>
        <dbReference type="SAM" id="SignalP"/>
    </source>
</evidence>
<dbReference type="SUPFAM" id="SSF48264">
    <property type="entry name" value="Cytochrome P450"/>
    <property type="match status" value="1"/>
</dbReference>
<accession>A0A226EX78</accession>
<gene>
    <name evidence="10" type="ORF">Fcan01_02140</name>
</gene>
<keyword evidence="7 8" id="KW-0349">Heme</keyword>
<keyword evidence="5 7" id="KW-0408">Iron</keyword>
<dbReference type="EMBL" id="LNIX01000001">
    <property type="protein sequence ID" value="OXA62192.1"/>
    <property type="molecule type" value="Genomic_DNA"/>
</dbReference>
<dbReference type="PANTHER" id="PTHR24303:SF31">
    <property type="entry name" value="CYTOCHROME P450 307A1-RELATED"/>
    <property type="match status" value="1"/>
</dbReference>
<dbReference type="PRINTS" id="PR00463">
    <property type="entry name" value="EP450I"/>
</dbReference>
<dbReference type="GO" id="GO:0020037">
    <property type="term" value="F:heme binding"/>
    <property type="evidence" value="ECO:0007669"/>
    <property type="project" value="InterPro"/>
</dbReference>
<keyword evidence="4 8" id="KW-0560">Oxidoreductase</keyword>